<protein>
    <recommendedName>
        <fullName evidence="1">HNH domain-containing protein</fullName>
    </recommendedName>
</protein>
<name>A0A3R0Q3S4_SALEN</name>
<organism evidence="2">
    <name type="scientific">Salmonella enteritidis</name>
    <dbReference type="NCBI Taxonomy" id="149539"/>
    <lineage>
        <taxon>Bacteria</taxon>
        <taxon>Pseudomonadati</taxon>
        <taxon>Pseudomonadota</taxon>
        <taxon>Gammaproteobacteria</taxon>
        <taxon>Enterobacterales</taxon>
        <taxon>Enterobacteriaceae</taxon>
        <taxon>Salmonella</taxon>
    </lineage>
</organism>
<gene>
    <name evidence="2" type="ORF">DTI44_12030</name>
</gene>
<comment type="caution">
    <text evidence="2">The sequence shown here is derived from an EMBL/GenBank/DDBJ whole genome shotgun (WGS) entry which is preliminary data.</text>
</comment>
<proteinExistence type="predicted"/>
<dbReference type="GO" id="GO:0008270">
    <property type="term" value="F:zinc ion binding"/>
    <property type="evidence" value="ECO:0007669"/>
    <property type="project" value="InterPro"/>
</dbReference>
<evidence type="ECO:0000313" key="2">
    <source>
        <dbReference type="EMBL" id="MJY19100.1"/>
    </source>
</evidence>
<evidence type="ECO:0000259" key="1">
    <source>
        <dbReference type="Pfam" id="PF01844"/>
    </source>
</evidence>
<dbReference type="InterPro" id="IPR002711">
    <property type="entry name" value="HNH"/>
</dbReference>
<sequence length="311" mass="35695">MAISTIKQIQNSVLNPDGTWNWEMQQEISHIKPPDLLMGVRRDMMHAEIIREWSKWIIEQFIDEKNITHNISFAVILNDINLTISELVGKQMSAGDKKEIVISISRMVFERIIQLNKLKQKRISISHHIKNDLLTIYGPKPRCWLTGYQFSDEAIHNFTARKDESLEIKLPALIDKYKPMGLNARDLSIEVDHLHPFSLGGEDDIQNYRLICGWANKVKSNHISGYSMGTRADIACGLFPKKYYYWVVRLIGMRRKCEIDGCSNNINNSELTVRSSLGDSKLITPISMQVVCQQHASSTIGRYISRSLYEG</sequence>
<dbReference type="AlphaFoldDB" id="A0A3R0Q3S4"/>
<dbReference type="GO" id="GO:0004519">
    <property type="term" value="F:endonuclease activity"/>
    <property type="evidence" value="ECO:0007669"/>
    <property type="project" value="InterPro"/>
</dbReference>
<dbReference type="Gene3D" id="1.10.30.50">
    <property type="match status" value="1"/>
</dbReference>
<accession>A0A3R0Q3S4</accession>
<dbReference type="Pfam" id="PF01844">
    <property type="entry name" value="HNH"/>
    <property type="match status" value="1"/>
</dbReference>
<feature type="domain" description="HNH" evidence="1">
    <location>
        <begin position="188"/>
        <end position="213"/>
    </location>
</feature>
<dbReference type="Proteomes" id="UP000839535">
    <property type="component" value="Unassembled WGS sequence"/>
</dbReference>
<dbReference type="GO" id="GO:0003676">
    <property type="term" value="F:nucleic acid binding"/>
    <property type="evidence" value="ECO:0007669"/>
    <property type="project" value="InterPro"/>
</dbReference>
<dbReference type="EMBL" id="RTTD01000020">
    <property type="protein sequence ID" value="MJY19100.1"/>
    <property type="molecule type" value="Genomic_DNA"/>
</dbReference>
<reference evidence="2" key="1">
    <citation type="submission" date="2018-07" db="EMBL/GenBank/DDBJ databases">
        <authorList>
            <consortium name="GenomeTrakr network: Whole genome sequencing for foodborne pathogen traceback"/>
        </authorList>
    </citation>
    <scope>NUCLEOTIDE SEQUENCE [LARGE SCALE GENOMIC DNA]</scope>
    <source>
        <strain evidence="2">NC_WHO_S053</strain>
    </source>
</reference>